<accession>A0AAD6BF38</accession>
<dbReference type="PROSITE" id="PS01155">
    <property type="entry name" value="ENDONUCLEASE_III_2"/>
    <property type="match status" value="1"/>
</dbReference>
<dbReference type="Proteomes" id="UP001219934">
    <property type="component" value="Unassembled WGS sequence"/>
</dbReference>
<dbReference type="GO" id="GO:0016020">
    <property type="term" value="C:membrane"/>
    <property type="evidence" value="ECO:0007669"/>
    <property type="project" value="UniProtKB-SubCell"/>
</dbReference>
<dbReference type="InterPro" id="IPR003265">
    <property type="entry name" value="HhH-GPD_domain"/>
</dbReference>
<dbReference type="SMART" id="SM00525">
    <property type="entry name" value="FES"/>
    <property type="match status" value="1"/>
</dbReference>
<feature type="transmembrane region" description="Helical" evidence="31">
    <location>
        <begin position="741"/>
        <end position="764"/>
    </location>
</feature>
<feature type="compositionally biased region" description="Basic and acidic residues" evidence="30">
    <location>
        <begin position="286"/>
        <end position="302"/>
    </location>
</feature>
<feature type="region of interest" description="Disordered" evidence="30">
    <location>
        <begin position="286"/>
        <end position="305"/>
    </location>
</feature>
<feature type="domain" description="HhH-GPD" evidence="32">
    <location>
        <begin position="105"/>
        <end position="257"/>
    </location>
</feature>
<evidence type="ECO:0000256" key="8">
    <source>
        <dbReference type="ARBA" id="ARBA00012307"/>
    </source>
</evidence>
<feature type="transmembrane region" description="Helical" evidence="31">
    <location>
        <begin position="634"/>
        <end position="654"/>
    </location>
</feature>
<keyword evidence="27" id="KW-0326">Glycosidase</keyword>
<evidence type="ECO:0000256" key="30">
    <source>
        <dbReference type="SAM" id="MobiDB-lite"/>
    </source>
</evidence>
<dbReference type="Gene3D" id="1.10.1670.10">
    <property type="entry name" value="Helix-hairpin-Helix base-excision DNA repair enzymes (C-terminal)"/>
    <property type="match status" value="1"/>
</dbReference>
<dbReference type="AlphaFoldDB" id="A0AAD6BF38"/>
<evidence type="ECO:0000256" key="14">
    <source>
        <dbReference type="ARBA" id="ARBA00022723"/>
    </source>
</evidence>
<dbReference type="EC" id="2.3.1.199" evidence="8"/>
<dbReference type="GO" id="GO:0005634">
    <property type="term" value="C:nucleus"/>
    <property type="evidence" value="ECO:0007669"/>
    <property type="project" value="UniProtKB-SubCell"/>
</dbReference>
<evidence type="ECO:0000256" key="31">
    <source>
        <dbReference type="SAM" id="Phobius"/>
    </source>
</evidence>
<organism evidence="33 34">
    <name type="scientific">Pogonophryne albipinna</name>
    <dbReference type="NCBI Taxonomy" id="1090488"/>
    <lineage>
        <taxon>Eukaryota</taxon>
        <taxon>Metazoa</taxon>
        <taxon>Chordata</taxon>
        <taxon>Craniata</taxon>
        <taxon>Vertebrata</taxon>
        <taxon>Euteleostomi</taxon>
        <taxon>Actinopterygii</taxon>
        <taxon>Neopterygii</taxon>
        <taxon>Teleostei</taxon>
        <taxon>Neoteleostei</taxon>
        <taxon>Acanthomorphata</taxon>
        <taxon>Eupercaria</taxon>
        <taxon>Perciformes</taxon>
        <taxon>Notothenioidei</taxon>
        <taxon>Pogonophryne</taxon>
    </lineage>
</organism>
<keyword evidence="17" id="KW-0276">Fatty acid metabolism</keyword>
<evidence type="ECO:0000256" key="20">
    <source>
        <dbReference type="ARBA" id="ARBA00023014"/>
    </source>
</evidence>
<proteinExistence type="inferred from homology"/>
<keyword evidence="22" id="KW-0496">Mitochondrion</keyword>
<keyword evidence="20" id="KW-0411">Iron-sulfur</keyword>
<evidence type="ECO:0000256" key="4">
    <source>
        <dbReference type="ARBA" id="ARBA00004141"/>
    </source>
</evidence>
<evidence type="ECO:0000256" key="9">
    <source>
        <dbReference type="ARBA" id="ARBA00022023"/>
    </source>
</evidence>
<dbReference type="GO" id="GO:0032357">
    <property type="term" value="F:oxidized purine DNA binding"/>
    <property type="evidence" value="ECO:0007669"/>
    <property type="project" value="TreeGrafter"/>
</dbReference>
<dbReference type="Gene3D" id="3.90.79.10">
    <property type="entry name" value="Nucleoside Triphosphate Pyrophosphohydrolase"/>
    <property type="match status" value="1"/>
</dbReference>
<feature type="transmembrane region" description="Helical" evidence="31">
    <location>
        <begin position="713"/>
        <end position="729"/>
    </location>
</feature>
<feature type="transmembrane region" description="Helical" evidence="31">
    <location>
        <begin position="688"/>
        <end position="706"/>
    </location>
</feature>
<comment type="similarity">
    <text evidence="6">Belongs to the Nth/MutY family.</text>
</comment>
<reference evidence="33" key="1">
    <citation type="submission" date="2022-11" db="EMBL/GenBank/DDBJ databases">
        <title>Chromosome-level genome of Pogonophryne albipinna.</title>
        <authorList>
            <person name="Jo E."/>
        </authorList>
    </citation>
    <scope>NUCLEOTIDE SEQUENCE</scope>
    <source>
        <strain evidence="33">SGF0006</strain>
        <tissue evidence="33">Muscle</tissue>
    </source>
</reference>
<comment type="caution">
    <text evidence="33">The sequence shown here is derived from an EMBL/GenBank/DDBJ whole genome shotgun (WGS) entry which is preliminary data.</text>
</comment>
<keyword evidence="18 31" id="KW-1133">Transmembrane helix</keyword>
<keyword evidence="14" id="KW-0479">Metal-binding</keyword>
<dbReference type="PANTHER" id="PTHR42944:SF1">
    <property type="entry name" value="ADENINE DNA GLYCOSYLASE"/>
    <property type="match status" value="1"/>
</dbReference>
<dbReference type="Pfam" id="PF14815">
    <property type="entry name" value="NUDIX_4"/>
    <property type="match status" value="1"/>
</dbReference>
<comment type="catalytic activity">
    <reaction evidence="1">
        <text>Hydrolyzes free adenine bases from 7,8-dihydro-8-oxoguanine:adenine mismatched double-stranded DNA, leaving an apurinic site.</text>
        <dbReference type="EC" id="3.2.2.31"/>
    </reaction>
</comment>
<evidence type="ECO:0000256" key="13">
    <source>
        <dbReference type="ARBA" id="ARBA00022692"/>
    </source>
</evidence>
<dbReference type="Pfam" id="PF00730">
    <property type="entry name" value="HhH-GPD"/>
    <property type="match status" value="1"/>
</dbReference>
<evidence type="ECO:0000259" key="32">
    <source>
        <dbReference type="SMART" id="SM00478"/>
    </source>
</evidence>
<evidence type="ECO:0000256" key="28">
    <source>
        <dbReference type="ARBA" id="ARBA00058024"/>
    </source>
</evidence>
<keyword evidence="12" id="KW-0808">Transferase</keyword>
<dbReference type="EMBL" id="JAPTMU010000005">
    <property type="protein sequence ID" value="KAJ4942824.1"/>
    <property type="molecule type" value="Genomic_DNA"/>
</dbReference>
<dbReference type="Pfam" id="PF01151">
    <property type="entry name" value="ELO"/>
    <property type="match status" value="1"/>
</dbReference>
<dbReference type="CDD" id="cd00056">
    <property type="entry name" value="ENDO3c"/>
    <property type="match status" value="1"/>
</dbReference>
<evidence type="ECO:0000256" key="6">
    <source>
        <dbReference type="ARBA" id="ARBA00008343"/>
    </source>
</evidence>
<dbReference type="InterPro" id="IPR003651">
    <property type="entry name" value="Endonuclease3_FeS-loop_motif"/>
</dbReference>
<dbReference type="GO" id="GO:0051539">
    <property type="term" value="F:4 iron, 4 sulfur cluster binding"/>
    <property type="evidence" value="ECO:0007669"/>
    <property type="project" value="UniProtKB-KW"/>
</dbReference>
<dbReference type="GO" id="GO:0006298">
    <property type="term" value="P:mismatch repair"/>
    <property type="evidence" value="ECO:0007669"/>
    <property type="project" value="TreeGrafter"/>
</dbReference>
<keyword evidence="16" id="KW-0378">Hydrolase</keyword>
<dbReference type="InterPro" id="IPR000445">
    <property type="entry name" value="HhH_motif"/>
</dbReference>
<evidence type="ECO:0000313" key="34">
    <source>
        <dbReference type="Proteomes" id="UP001219934"/>
    </source>
</evidence>
<keyword evidence="11" id="KW-0444">Lipid biosynthesis</keyword>
<evidence type="ECO:0000256" key="5">
    <source>
        <dbReference type="ARBA" id="ARBA00004173"/>
    </source>
</evidence>
<evidence type="ECO:0000256" key="16">
    <source>
        <dbReference type="ARBA" id="ARBA00022801"/>
    </source>
</evidence>
<evidence type="ECO:0000256" key="26">
    <source>
        <dbReference type="ARBA" id="ARBA00023242"/>
    </source>
</evidence>
<gene>
    <name evidence="33" type="ORF">JOQ06_005336</name>
</gene>
<evidence type="ECO:0000256" key="3">
    <source>
        <dbReference type="ARBA" id="ARBA00004123"/>
    </source>
</evidence>
<evidence type="ECO:0000256" key="24">
    <source>
        <dbReference type="ARBA" id="ARBA00023160"/>
    </source>
</evidence>
<evidence type="ECO:0000256" key="18">
    <source>
        <dbReference type="ARBA" id="ARBA00022989"/>
    </source>
</evidence>
<keyword evidence="26" id="KW-0539">Nucleus</keyword>
<evidence type="ECO:0000256" key="22">
    <source>
        <dbReference type="ARBA" id="ARBA00023128"/>
    </source>
</evidence>
<dbReference type="FunFam" id="1.10.340.30:FF:000002">
    <property type="entry name" value="Adenine DNA glycosylase"/>
    <property type="match status" value="1"/>
</dbReference>
<keyword evidence="21" id="KW-0443">Lipid metabolism</keyword>
<dbReference type="SUPFAM" id="SSF48150">
    <property type="entry name" value="DNA-glycosylase"/>
    <property type="match status" value="1"/>
</dbReference>
<dbReference type="FunFam" id="3.90.79.10:FF:000026">
    <property type="entry name" value="Adenine DNA glycosylase"/>
    <property type="match status" value="1"/>
</dbReference>
<dbReference type="GO" id="GO:0009922">
    <property type="term" value="F:fatty acid elongase activity"/>
    <property type="evidence" value="ECO:0007669"/>
    <property type="project" value="UniProtKB-EC"/>
</dbReference>
<dbReference type="InterPro" id="IPR002076">
    <property type="entry name" value="ELO_fam"/>
</dbReference>
<comment type="subcellular location">
    <subcellularLocation>
        <location evidence="4">Membrane</location>
        <topology evidence="4">Multi-pass membrane protein</topology>
    </subcellularLocation>
    <subcellularLocation>
        <location evidence="5">Mitochondrion</location>
    </subcellularLocation>
    <subcellularLocation>
        <location evidence="3">Nucleus</location>
    </subcellularLocation>
</comment>
<dbReference type="InterPro" id="IPR015797">
    <property type="entry name" value="NUDIX_hydrolase-like_dom_sf"/>
</dbReference>
<keyword evidence="34" id="KW-1185">Reference proteome</keyword>
<dbReference type="Gene3D" id="1.10.340.30">
    <property type="entry name" value="Hypothetical protein, domain 2"/>
    <property type="match status" value="1"/>
</dbReference>
<evidence type="ECO:0000256" key="27">
    <source>
        <dbReference type="ARBA" id="ARBA00023295"/>
    </source>
</evidence>
<dbReference type="SUPFAM" id="SSF55811">
    <property type="entry name" value="Nudix"/>
    <property type="match status" value="1"/>
</dbReference>
<evidence type="ECO:0000256" key="21">
    <source>
        <dbReference type="ARBA" id="ARBA00023098"/>
    </source>
</evidence>
<evidence type="ECO:0000256" key="7">
    <source>
        <dbReference type="ARBA" id="ARBA00012045"/>
    </source>
</evidence>
<evidence type="ECO:0000256" key="23">
    <source>
        <dbReference type="ARBA" id="ARBA00023136"/>
    </source>
</evidence>
<name>A0AAD6BF38_9TELE</name>
<dbReference type="CDD" id="cd03431">
    <property type="entry name" value="NUDIX_DNA_Glycosylase_C-MutY"/>
    <property type="match status" value="1"/>
</dbReference>
<dbReference type="GO" id="GO:0035485">
    <property type="term" value="F:adenine/guanine mispair binding"/>
    <property type="evidence" value="ECO:0007669"/>
    <property type="project" value="TreeGrafter"/>
</dbReference>
<evidence type="ECO:0000256" key="15">
    <source>
        <dbReference type="ARBA" id="ARBA00022763"/>
    </source>
</evidence>
<feature type="transmembrane region" description="Helical" evidence="31">
    <location>
        <begin position="598"/>
        <end position="622"/>
    </location>
</feature>
<evidence type="ECO:0000256" key="25">
    <source>
        <dbReference type="ARBA" id="ARBA00023204"/>
    </source>
</evidence>
<evidence type="ECO:0000256" key="1">
    <source>
        <dbReference type="ARBA" id="ARBA00000843"/>
    </source>
</evidence>
<keyword evidence="15" id="KW-0227">DNA damage</keyword>
<feature type="transmembrane region" description="Helical" evidence="31">
    <location>
        <begin position="806"/>
        <end position="826"/>
    </location>
</feature>
<dbReference type="InterPro" id="IPR029119">
    <property type="entry name" value="MutY_C"/>
</dbReference>
<comment type="function">
    <text evidence="28">Involved in oxidative DNA damage repair. Initiates repair of A*oxoG to C*G by removing the inappropriately paired adenine base from the DNA backbone. Possesses both adenine and 2-OH-A DNA glycosylase activities.</text>
</comment>
<feature type="region of interest" description="Disordered" evidence="30">
    <location>
        <begin position="498"/>
        <end position="528"/>
    </location>
</feature>
<dbReference type="FunFam" id="1.10.1670.10:FF:000002">
    <property type="entry name" value="Adenine DNA glycosylase"/>
    <property type="match status" value="1"/>
</dbReference>
<dbReference type="PANTHER" id="PTHR42944">
    <property type="entry name" value="ADENINE DNA GLYCOSYLASE"/>
    <property type="match status" value="1"/>
</dbReference>
<dbReference type="InterPro" id="IPR044298">
    <property type="entry name" value="MIG/MutY"/>
</dbReference>
<dbReference type="GO" id="GO:0005739">
    <property type="term" value="C:mitochondrion"/>
    <property type="evidence" value="ECO:0007669"/>
    <property type="project" value="UniProtKB-SubCell"/>
</dbReference>
<protein>
    <recommendedName>
        <fullName evidence="9">Adenine DNA glycosylase</fullName>
        <ecNumber evidence="8">2.3.1.199</ecNumber>
        <ecNumber evidence="7">3.2.2.31</ecNumber>
    </recommendedName>
    <alternativeName>
        <fullName evidence="29">MutY homolog</fullName>
    </alternativeName>
</protein>
<keyword evidence="19" id="KW-0408">Iron</keyword>
<feature type="compositionally biased region" description="Polar residues" evidence="30">
    <location>
        <begin position="45"/>
        <end position="54"/>
    </location>
</feature>
<feature type="region of interest" description="Disordered" evidence="30">
    <location>
        <begin position="25"/>
        <end position="57"/>
    </location>
</feature>
<evidence type="ECO:0000256" key="2">
    <source>
        <dbReference type="ARBA" id="ARBA00001966"/>
    </source>
</evidence>
<evidence type="ECO:0000256" key="19">
    <source>
        <dbReference type="ARBA" id="ARBA00023004"/>
    </source>
</evidence>
<dbReference type="GO" id="GO:0006284">
    <property type="term" value="P:base-excision repair"/>
    <property type="evidence" value="ECO:0007669"/>
    <property type="project" value="InterPro"/>
</dbReference>
<dbReference type="InterPro" id="IPR004036">
    <property type="entry name" value="Endonuclease-III-like_CS2"/>
</dbReference>
<dbReference type="GO" id="GO:0034039">
    <property type="term" value="F:8-oxo-7,8-dihydroguanine DNA N-glycosylase activity"/>
    <property type="evidence" value="ECO:0007669"/>
    <property type="project" value="TreeGrafter"/>
</dbReference>
<dbReference type="InterPro" id="IPR011257">
    <property type="entry name" value="DNA_glycosylase"/>
</dbReference>
<dbReference type="SMART" id="SM00478">
    <property type="entry name" value="ENDO3c"/>
    <property type="match status" value="1"/>
</dbReference>
<evidence type="ECO:0000256" key="11">
    <source>
        <dbReference type="ARBA" id="ARBA00022516"/>
    </source>
</evidence>
<dbReference type="GO" id="GO:0046872">
    <property type="term" value="F:metal ion binding"/>
    <property type="evidence" value="ECO:0007669"/>
    <property type="project" value="UniProtKB-KW"/>
</dbReference>
<evidence type="ECO:0000256" key="10">
    <source>
        <dbReference type="ARBA" id="ARBA00022485"/>
    </source>
</evidence>
<keyword evidence="13 31" id="KW-0812">Transmembrane</keyword>
<dbReference type="GO" id="GO:0006633">
    <property type="term" value="P:fatty acid biosynthetic process"/>
    <property type="evidence" value="ECO:0007669"/>
    <property type="project" value="UniProtKB-KW"/>
</dbReference>
<keyword evidence="23 31" id="KW-0472">Membrane</keyword>
<sequence length="836" mass="94972">MRWFEMSRLRSAMTKGKRVGLEMVGTATPKRKRSTTAVKEEKSTDPSSPRSTFHTFPDPADVEQLRSQLLCWYDQEQRELPWRTLAVTESDLNIRTYAVWVSEIMLQQTQVATVINYYNKWMKRWPTVQDLATATLEEVNQMWAGLGYYSRGRRLHEGAQKVVSELKGQMPRTVDSLLKQLPGVGRYTAAAVGSIALGQVTGAVDGNLIRVLCRLRAVGADSTSSAVTEALWSLANTLVDPERPGDFNQAMMELGARVCTPKGPLCSRCPVQSHCHSYHKVHVKQEKNSRKLLGKQDRKPDSLPDIEDCANSGTCPLCPSEPWDDALGVQNFPRKPAKKPPRAERTLTCVVIRHGEGGEDEFLLTQRPNKGLLAGLWEFPNLLLEEKSSDLKQRRALCAQISGKLGTHLTENMFQYVGEVVHIFSHIHQTYVVHSVCLKDADTHTHTENARWLSRSALQEAAVSTGVKKIVKLYDSVDGKKNKTLRFHLYRFVSPGLTQDGKRQRHTGTKNDKKPNSSRKAKVSSATSGGRQLSLSSFFNKVFRLNLANTHRQTAAKGSATCSLKFHIEKLRGMASAWQSALSLHQSIVDNGDKRTDLWLLVYSPVPVVIIFLLYLCVVWAGPRLMKHREPLDLKGILIVYNFSMVGLSGYMFYEFLVTSWLSNYSYLCQPVDYSNSPLAVRMAKVCWWFFFSKVIELSDTLFFILRKKNSQLTFLHIYHHATMVFNWWSGVKYLAGGQSFFIGLVNTFVHVVMYSYYGLAAIGPHMQKYLWWKRYLTSLQLVQFVLFLLHTGYNLFADCDFPDAMNMVVFGYCVSLIVLFSNFYYQSYLSKKKQK</sequence>
<keyword evidence="24" id="KW-0275">Fatty acid biosynthesis</keyword>
<comment type="cofactor">
    <cofactor evidence="2">
        <name>[4Fe-4S] cluster</name>
        <dbReference type="ChEBI" id="CHEBI:49883"/>
    </cofactor>
</comment>
<dbReference type="GO" id="GO:0000701">
    <property type="term" value="F:purine-specific mismatch base pair DNA N-glycosylase activity"/>
    <property type="evidence" value="ECO:0007669"/>
    <property type="project" value="UniProtKB-EC"/>
</dbReference>
<evidence type="ECO:0000256" key="29">
    <source>
        <dbReference type="ARBA" id="ARBA00081502"/>
    </source>
</evidence>
<dbReference type="Pfam" id="PF00633">
    <property type="entry name" value="HHH"/>
    <property type="match status" value="1"/>
</dbReference>
<evidence type="ECO:0000256" key="12">
    <source>
        <dbReference type="ARBA" id="ARBA00022679"/>
    </source>
</evidence>
<evidence type="ECO:0000256" key="17">
    <source>
        <dbReference type="ARBA" id="ARBA00022832"/>
    </source>
</evidence>
<feature type="transmembrane region" description="Helical" evidence="31">
    <location>
        <begin position="776"/>
        <end position="794"/>
    </location>
</feature>
<keyword evidence="25" id="KW-0234">DNA repair</keyword>
<evidence type="ECO:0000313" key="33">
    <source>
        <dbReference type="EMBL" id="KAJ4942824.1"/>
    </source>
</evidence>
<dbReference type="InterPro" id="IPR023170">
    <property type="entry name" value="HhH_base_excis_C"/>
</dbReference>
<keyword evidence="10" id="KW-0004">4Fe-4S</keyword>
<dbReference type="EC" id="3.2.2.31" evidence="7"/>